<proteinExistence type="predicted"/>
<evidence type="ECO:0000313" key="3">
    <source>
        <dbReference type="Ensembl" id="ENSECAP00000023217.2"/>
    </source>
</evidence>
<dbReference type="Ensembl" id="ENSECAT00000043890.3">
    <property type="protein sequence ID" value="ENSECAP00000023217.2"/>
    <property type="gene ID" value="ENSECAG00000029099.3"/>
</dbReference>
<evidence type="ECO:0000256" key="2">
    <source>
        <dbReference type="SAM" id="SignalP"/>
    </source>
</evidence>
<sequence>MKLLLWACIVCAAFAKKRLHFIGEKFPSSSEEGYKGNRHPLNPSLNIPYPIPNNDVTPSYYAPRNNFPNHPWTPNSDTGVSLYPWIRTAPGAINRIPSFLLPTWLAPPPSSPPGASPHVPPSSTPVRAFGSPNEAAAKLEPLAATPPAPEVVAVDPAVIEPDEVEPAVATLPAAICAPASPAAAIPPAASLAAAIPPAASSAAFEPDAPEPQLSPFPDQVLVQKSVKSTKIYFS</sequence>
<gene>
    <name evidence="3" type="primary">PRR27</name>
</gene>
<accession>A0A3Q2KJ73</accession>
<dbReference type="InterPro" id="IPR033533">
    <property type="entry name" value="PRR27"/>
</dbReference>
<organism evidence="3 4">
    <name type="scientific">Equus caballus</name>
    <name type="common">Horse</name>
    <dbReference type="NCBI Taxonomy" id="9796"/>
    <lineage>
        <taxon>Eukaryota</taxon>
        <taxon>Metazoa</taxon>
        <taxon>Chordata</taxon>
        <taxon>Craniata</taxon>
        <taxon>Vertebrata</taxon>
        <taxon>Euteleostomi</taxon>
        <taxon>Mammalia</taxon>
        <taxon>Eutheria</taxon>
        <taxon>Laurasiatheria</taxon>
        <taxon>Perissodactyla</taxon>
        <taxon>Equidae</taxon>
        <taxon>Equus</taxon>
    </lineage>
</organism>
<feature type="chain" id="PRO_5040500839" evidence="2">
    <location>
        <begin position="16"/>
        <end position="234"/>
    </location>
</feature>
<reference evidence="3" key="2">
    <citation type="submission" date="2025-08" db="UniProtKB">
        <authorList>
            <consortium name="Ensembl"/>
        </authorList>
    </citation>
    <scope>IDENTIFICATION</scope>
    <source>
        <strain evidence="3">Thoroughbred</strain>
    </source>
</reference>
<feature type="compositionally biased region" description="Pro residues" evidence="1">
    <location>
        <begin position="110"/>
        <end position="123"/>
    </location>
</feature>
<reference evidence="3" key="3">
    <citation type="submission" date="2025-09" db="UniProtKB">
        <authorList>
            <consortium name="Ensembl"/>
        </authorList>
    </citation>
    <scope>IDENTIFICATION</scope>
    <source>
        <strain evidence="3">Thoroughbred</strain>
    </source>
</reference>
<dbReference type="PANTHER" id="PTHR39415:SF1">
    <property type="entry name" value="PROLINE-RICH PROTEIN 27"/>
    <property type="match status" value="1"/>
</dbReference>
<keyword evidence="2" id="KW-0732">Signal</keyword>
<dbReference type="Proteomes" id="UP000002281">
    <property type="component" value="Chromosome 3"/>
</dbReference>
<evidence type="ECO:0000313" key="4">
    <source>
        <dbReference type="Proteomes" id="UP000002281"/>
    </source>
</evidence>
<feature type="region of interest" description="Disordered" evidence="1">
    <location>
        <begin position="110"/>
        <end position="130"/>
    </location>
</feature>
<dbReference type="Bgee" id="ENSECAG00000029099">
    <property type="expression patterns" value="Expressed in testis"/>
</dbReference>
<evidence type="ECO:0000256" key="1">
    <source>
        <dbReference type="SAM" id="MobiDB-lite"/>
    </source>
</evidence>
<dbReference type="AlphaFoldDB" id="A0A3Q2KJ73"/>
<protein>
    <submittedName>
        <fullName evidence="3">Proline rich 27</fullName>
    </submittedName>
</protein>
<dbReference type="PANTHER" id="PTHR39415">
    <property type="entry name" value="PROLINE-RICH PROTEIN 27"/>
    <property type="match status" value="1"/>
</dbReference>
<reference evidence="3 4" key="1">
    <citation type="journal article" date="2009" name="Science">
        <title>Genome sequence, comparative analysis, and population genetics of the domestic horse.</title>
        <authorList>
            <consortium name="Broad Institute Genome Sequencing Platform"/>
            <consortium name="Broad Institute Whole Genome Assembly Team"/>
            <person name="Wade C.M."/>
            <person name="Giulotto E."/>
            <person name="Sigurdsson S."/>
            <person name="Zoli M."/>
            <person name="Gnerre S."/>
            <person name="Imsland F."/>
            <person name="Lear T.L."/>
            <person name="Adelson D.L."/>
            <person name="Bailey E."/>
            <person name="Bellone R.R."/>
            <person name="Bloecker H."/>
            <person name="Distl O."/>
            <person name="Edgar R.C."/>
            <person name="Garber M."/>
            <person name="Leeb T."/>
            <person name="Mauceli E."/>
            <person name="MacLeod J.N."/>
            <person name="Penedo M.C.T."/>
            <person name="Raison J.M."/>
            <person name="Sharpe T."/>
            <person name="Vogel J."/>
            <person name="Andersson L."/>
            <person name="Antczak D.F."/>
            <person name="Biagi T."/>
            <person name="Binns M.M."/>
            <person name="Chowdhary B.P."/>
            <person name="Coleman S.J."/>
            <person name="Della Valle G."/>
            <person name="Fryc S."/>
            <person name="Guerin G."/>
            <person name="Hasegawa T."/>
            <person name="Hill E.W."/>
            <person name="Jurka J."/>
            <person name="Kiialainen A."/>
            <person name="Lindgren G."/>
            <person name="Liu J."/>
            <person name="Magnani E."/>
            <person name="Mickelson J.R."/>
            <person name="Murray J."/>
            <person name="Nergadze S.G."/>
            <person name="Onofrio R."/>
            <person name="Pedroni S."/>
            <person name="Piras M.F."/>
            <person name="Raudsepp T."/>
            <person name="Rocchi M."/>
            <person name="Roeed K.H."/>
            <person name="Ryder O.A."/>
            <person name="Searle S."/>
            <person name="Skow L."/>
            <person name="Swinburne J.E."/>
            <person name="Syvaenen A.C."/>
            <person name="Tozaki T."/>
            <person name="Valberg S.J."/>
            <person name="Vaudin M."/>
            <person name="White J.R."/>
            <person name="Zody M.C."/>
            <person name="Lander E.S."/>
            <person name="Lindblad-Toh K."/>
        </authorList>
    </citation>
    <scope>NUCLEOTIDE SEQUENCE [LARGE SCALE GENOMIC DNA]</scope>
    <source>
        <strain evidence="3 4">Thoroughbred</strain>
    </source>
</reference>
<keyword evidence="4" id="KW-1185">Reference proteome</keyword>
<dbReference type="GeneTree" id="ENSGT00530000064615"/>
<feature type="signal peptide" evidence="2">
    <location>
        <begin position="1"/>
        <end position="15"/>
    </location>
</feature>
<name>A0A3Q2KJ73_HORSE</name>